<keyword evidence="2" id="KW-1003">Cell membrane</keyword>
<dbReference type="AlphaFoldDB" id="A0A836EHD4"/>
<organism evidence="11 12">
    <name type="scientific">Acromyrmex insinuator</name>
    <dbReference type="NCBI Taxonomy" id="230686"/>
    <lineage>
        <taxon>Eukaryota</taxon>
        <taxon>Metazoa</taxon>
        <taxon>Ecdysozoa</taxon>
        <taxon>Arthropoda</taxon>
        <taxon>Hexapoda</taxon>
        <taxon>Insecta</taxon>
        <taxon>Pterygota</taxon>
        <taxon>Neoptera</taxon>
        <taxon>Endopterygota</taxon>
        <taxon>Hymenoptera</taxon>
        <taxon>Apocrita</taxon>
        <taxon>Aculeata</taxon>
        <taxon>Formicoidea</taxon>
        <taxon>Formicidae</taxon>
        <taxon>Myrmicinae</taxon>
        <taxon>Acromyrmex</taxon>
    </lineage>
</organism>
<feature type="transmembrane region" description="Helical" evidence="10">
    <location>
        <begin position="287"/>
        <end position="308"/>
    </location>
</feature>
<evidence type="ECO:0000256" key="8">
    <source>
        <dbReference type="ARBA" id="ARBA00023170"/>
    </source>
</evidence>
<dbReference type="Proteomes" id="UP000667349">
    <property type="component" value="Unassembled WGS sequence"/>
</dbReference>
<feature type="non-terminal residue" evidence="11">
    <location>
        <position position="1"/>
    </location>
</feature>
<evidence type="ECO:0000256" key="2">
    <source>
        <dbReference type="ARBA" id="ARBA00022475"/>
    </source>
</evidence>
<evidence type="ECO:0000256" key="9">
    <source>
        <dbReference type="ARBA" id="ARBA00023224"/>
    </source>
</evidence>
<evidence type="ECO:0000313" key="12">
    <source>
        <dbReference type="Proteomes" id="UP000667349"/>
    </source>
</evidence>
<dbReference type="Pfam" id="PF02949">
    <property type="entry name" value="7tm_6"/>
    <property type="match status" value="1"/>
</dbReference>
<feature type="transmembrane region" description="Helical" evidence="10">
    <location>
        <begin position="314"/>
        <end position="334"/>
    </location>
</feature>
<proteinExistence type="predicted"/>
<keyword evidence="6 10" id="KW-1133">Transmembrane helix</keyword>
<dbReference type="GO" id="GO:0007165">
    <property type="term" value="P:signal transduction"/>
    <property type="evidence" value="ECO:0007669"/>
    <property type="project" value="UniProtKB-KW"/>
</dbReference>
<sequence>SNTTDSLLQLVLLRLSKQMEHPKEYYYKFNRFILSVSGLWPYQSEWSAHLTRAVITVFMLSSAFIQISSMFTSEVTLDFIVDGIPSLLLTLGSLSNLYSRIIHIDKFRELFERMWQDWALQKTHHEIKIMHEHAEISRLFTFYYIIMIYINIVGYNIWMFIPEILDIISPMNESRPRRQPFNAEFFVDEEQYFYFIRFHICLVIIIIPIVYVASSTLFLTLTQHTCGMYELLGHRAERLFCVVKDEARYDLIQVSEITCGNISVFVQQHYNIIQFVEIIETCHTVPFLIDLINLMILMSLTLIQIITISDMERAIRSIGVFCGILYYVFISSYMGQRITDMSSNLCGKIFNSMWYNAVVSEQKTLLIIMMRRYQPLILTACKFYVMSLQNFGMVRKEYFCLKLSKQMEHPEERYYKLNRFVLLLTGLWPYQSKWSTCLVRAVITTILLSSVIFQLMSLFKSNITANFVIDMIPAFMPVMGSLSQMYARVGYVDKLRDLFEHMWNDWRLRKTNYETKIMQKHAETSKLLTLYYLRKKNIKLRFIQRKRRAFLSHKDVLWTSCQLNGTFIKHPVVIQIHPENVLWSMK</sequence>
<keyword evidence="3" id="KW-0716">Sensory transduction</keyword>
<comment type="subcellular location">
    <subcellularLocation>
        <location evidence="1">Cell membrane</location>
        <topology evidence="1">Multi-pass membrane protein</topology>
    </subcellularLocation>
</comment>
<reference evidence="11" key="1">
    <citation type="submission" date="2020-02" db="EMBL/GenBank/DDBJ databases">
        <title>Relaxed selection underlies rapid genomic changes in the transitions from sociality to social parasitism in ants.</title>
        <authorList>
            <person name="Bi X."/>
        </authorList>
    </citation>
    <scope>NUCLEOTIDE SEQUENCE</scope>
    <source>
        <strain evidence="11">BGI-DK2013a</strain>
        <tissue evidence="11">Whole body</tissue>
    </source>
</reference>
<evidence type="ECO:0000313" key="11">
    <source>
        <dbReference type="EMBL" id="KAG5306959.1"/>
    </source>
</evidence>
<keyword evidence="8" id="KW-0675">Receptor</keyword>
<evidence type="ECO:0000256" key="4">
    <source>
        <dbReference type="ARBA" id="ARBA00022692"/>
    </source>
</evidence>
<dbReference type="GO" id="GO:0004984">
    <property type="term" value="F:olfactory receptor activity"/>
    <property type="evidence" value="ECO:0007669"/>
    <property type="project" value="InterPro"/>
</dbReference>
<keyword evidence="4 10" id="KW-0812">Transmembrane</keyword>
<feature type="transmembrane region" description="Helical" evidence="10">
    <location>
        <begin position="437"/>
        <end position="459"/>
    </location>
</feature>
<gene>
    <name evidence="11" type="primary">Gpror4_9</name>
    <name evidence="11" type="ORF">G6Z75_0000003</name>
</gene>
<evidence type="ECO:0000256" key="6">
    <source>
        <dbReference type="ARBA" id="ARBA00022989"/>
    </source>
</evidence>
<keyword evidence="5" id="KW-0552">Olfaction</keyword>
<name>A0A836EHD4_9HYME</name>
<dbReference type="GO" id="GO:0005549">
    <property type="term" value="F:odorant binding"/>
    <property type="evidence" value="ECO:0007669"/>
    <property type="project" value="InterPro"/>
</dbReference>
<feature type="transmembrane region" description="Helical" evidence="10">
    <location>
        <begin position="140"/>
        <end position="161"/>
    </location>
</feature>
<dbReference type="PANTHER" id="PTHR21137:SF35">
    <property type="entry name" value="ODORANT RECEPTOR 19A-RELATED"/>
    <property type="match status" value="1"/>
</dbReference>
<dbReference type="InterPro" id="IPR004117">
    <property type="entry name" value="7tm6_olfct_rcpt"/>
</dbReference>
<evidence type="ECO:0000256" key="3">
    <source>
        <dbReference type="ARBA" id="ARBA00022606"/>
    </source>
</evidence>
<keyword evidence="9" id="KW-0807">Transducer</keyword>
<keyword evidence="12" id="KW-1185">Reference proteome</keyword>
<evidence type="ECO:0000256" key="5">
    <source>
        <dbReference type="ARBA" id="ARBA00022725"/>
    </source>
</evidence>
<accession>A0A836EHD4</accession>
<feature type="non-terminal residue" evidence="11">
    <location>
        <position position="586"/>
    </location>
</feature>
<evidence type="ECO:0000256" key="10">
    <source>
        <dbReference type="SAM" id="Phobius"/>
    </source>
</evidence>
<keyword evidence="7 10" id="KW-0472">Membrane</keyword>
<comment type="caution">
    <text evidence="11">The sequence shown here is derived from an EMBL/GenBank/DDBJ whole genome shotgun (WGS) entry which is preliminary data.</text>
</comment>
<dbReference type="GO" id="GO:0005886">
    <property type="term" value="C:plasma membrane"/>
    <property type="evidence" value="ECO:0007669"/>
    <property type="project" value="UniProtKB-SubCell"/>
</dbReference>
<evidence type="ECO:0000256" key="1">
    <source>
        <dbReference type="ARBA" id="ARBA00004651"/>
    </source>
</evidence>
<feature type="transmembrane region" description="Helical" evidence="10">
    <location>
        <begin position="192"/>
        <end position="213"/>
    </location>
</feature>
<dbReference type="PANTHER" id="PTHR21137">
    <property type="entry name" value="ODORANT RECEPTOR"/>
    <property type="match status" value="1"/>
</dbReference>
<evidence type="ECO:0000256" key="7">
    <source>
        <dbReference type="ARBA" id="ARBA00023136"/>
    </source>
</evidence>
<protein>
    <submittedName>
        <fullName evidence="11">OR4 protein</fullName>
    </submittedName>
</protein>
<dbReference type="EMBL" id="JAANHZ010000793">
    <property type="protein sequence ID" value="KAG5306959.1"/>
    <property type="molecule type" value="Genomic_DNA"/>
</dbReference>